<dbReference type="EMBL" id="JFHU01000125">
    <property type="protein sequence ID" value="EXX88495.1"/>
    <property type="molecule type" value="Genomic_DNA"/>
</dbReference>
<reference evidence="2 3" key="1">
    <citation type="submission" date="2014-02" db="EMBL/GenBank/DDBJ databases">
        <title>Genome sequence of Paenibacillus darwinianus reveals adaptive mechanisms for survival in Antarctic soils.</title>
        <authorList>
            <person name="Dsouza M."/>
            <person name="Taylor M.W."/>
            <person name="Turner S.J."/>
            <person name="Aislabie J."/>
        </authorList>
    </citation>
    <scope>NUCLEOTIDE SEQUENCE [LARGE SCALE GENOMIC DNA]</scope>
    <source>
        <strain evidence="2 3">CE1</strain>
    </source>
</reference>
<gene>
    <name evidence="2" type="ORF">BG53_01865</name>
</gene>
<evidence type="ECO:0000313" key="3">
    <source>
        <dbReference type="Proteomes" id="UP000053750"/>
    </source>
</evidence>
<keyword evidence="3" id="KW-1185">Reference proteome</keyword>
<name>A0A9W5S219_9BACL</name>
<dbReference type="RefSeq" id="WP_036581684.1">
    <property type="nucleotide sequence ID" value="NZ_KK082152.1"/>
</dbReference>
<protein>
    <recommendedName>
        <fullName evidence="1">Microcin J25-processing protein McjB C-terminal domain-containing protein</fullName>
    </recommendedName>
</protein>
<sequence length="129" mass="14809">MRLYVRIMLAAVWINCLLAFAKLPRVLAVLEARKRHVRADEDAIRLTVRTIERIARLQLFVIRNNCLRKSLLLYYFLLRAGVDGVKIHIGISKKGARLEGHCWLTRNGGVYLDSEQTTAHYKVIYSSGV</sequence>
<dbReference type="AlphaFoldDB" id="A0A9W5S219"/>
<accession>A0A9W5S219</accession>
<dbReference type="NCBIfam" id="NF033537">
    <property type="entry name" value="lasso_biosyn_B2"/>
    <property type="match status" value="1"/>
</dbReference>
<organism evidence="2 3">
    <name type="scientific">Paenibacillus darwinianus</name>
    <dbReference type="NCBI Taxonomy" id="1380763"/>
    <lineage>
        <taxon>Bacteria</taxon>
        <taxon>Bacillati</taxon>
        <taxon>Bacillota</taxon>
        <taxon>Bacilli</taxon>
        <taxon>Bacillales</taxon>
        <taxon>Paenibacillaceae</taxon>
        <taxon>Paenibacillus</taxon>
    </lineage>
</organism>
<dbReference type="InterPro" id="IPR053521">
    <property type="entry name" value="McjB-like"/>
</dbReference>
<proteinExistence type="predicted"/>
<dbReference type="Proteomes" id="UP000053750">
    <property type="component" value="Unassembled WGS sequence"/>
</dbReference>
<dbReference type="Pfam" id="PF13471">
    <property type="entry name" value="Transglut_core3"/>
    <property type="match status" value="1"/>
</dbReference>
<evidence type="ECO:0000313" key="2">
    <source>
        <dbReference type="EMBL" id="EXX88495.1"/>
    </source>
</evidence>
<evidence type="ECO:0000259" key="1">
    <source>
        <dbReference type="Pfam" id="PF13471"/>
    </source>
</evidence>
<comment type="caution">
    <text evidence="2">The sequence shown here is derived from an EMBL/GenBank/DDBJ whole genome shotgun (WGS) entry which is preliminary data.</text>
</comment>
<feature type="domain" description="Microcin J25-processing protein McjB C-terminal" evidence="1">
    <location>
        <begin position="13"/>
        <end position="125"/>
    </location>
</feature>
<dbReference type="InterPro" id="IPR032708">
    <property type="entry name" value="McjB_C"/>
</dbReference>